<evidence type="ECO:0000256" key="3">
    <source>
        <dbReference type="ARBA" id="ARBA00022553"/>
    </source>
</evidence>
<evidence type="ECO:0000313" key="12">
    <source>
        <dbReference type="Proteomes" id="UP000261082"/>
    </source>
</evidence>
<keyword evidence="3" id="KW-0597">Phosphoprotein</keyword>
<dbReference type="EMBL" id="QVID01000002">
    <property type="protein sequence ID" value="RFN57895.1"/>
    <property type="molecule type" value="Genomic_DNA"/>
</dbReference>
<dbReference type="GO" id="GO:0016020">
    <property type="term" value="C:membrane"/>
    <property type="evidence" value="ECO:0007669"/>
    <property type="project" value="InterPro"/>
</dbReference>
<dbReference type="SUPFAM" id="SSF55874">
    <property type="entry name" value="ATPase domain of HSP90 chaperone/DNA topoisomerase II/histidine kinase"/>
    <property type="match status" value="1"/>
</dbReference>
<gene>
    <name evidence="11" type="ORF">DZ858_11665</name>
</gene>
<feature type="domain" description="Histidine kinase" evidence="10">
    <location>
        <begin position="78"/>
        <end position="269"/>
    </location>
</feature>
<keyword evidence="9" id="KW-1133">Transmembrane helix</keyword>
<keyword evidence="6 11" id="KW-0418">Kinase</keyword>
<dbReference type="PANTHER" id="PTHR24421:SF10">
    <property type="entry name" value="NITRATE_NITRITE SENSOR PROTEIN NARQ"/>
    <property type="match status" value="1"/>
</dbReference>
<proteinExistence type="predicted"/>
<protein>
    <recommendedName>
        <fullName evidence="2">histidine kinase</fullName>
        <ecNumber evidence="2">2.7.13.3</ecNumber>
    </recommendedName>
</protein>
<evidence type="ECO:0000256" key="4">
    <source>
        <dbReference type="ARBA" id="ARBA00022679"/>
    </source>
</evidence>
<keyword evidence="5" id="KW-0547">Nucleotide-binding</keyword>
<dbReference type="Gene3D" id="1.20.5.1930">
    <property type="match status" value="1"/>
</dbReference>
<dbReference type="GO" id="GO:0000155">
    <property type="term" value="F:phosphorelay sensor kinase activity"/>
    <property type="evidence" value="ECO:0007669"/>
    <property type="project" value="InterPro"/>
</dbReference>
<evidence type="ECO:0000256" key="9">
    <source>
        <dbReference type="SAM" id="Phobius"/>
    </source>
</evidence>
<dbReference type="GO" id="GO:0046983">
    <property type="term" value="F:protein dimerization activity"/>
    <property type="evidence" value="ECO:0007669"/>
    <property type="project" value="InterPro"/>
</dbReference>
<dbReference type="InterPro" id="IPR011712">
    <property type="entry name" value="Sig_transdc_His_kin_sub3_dim/P"/>
</dbReference>
<reference evidence="11 12" key="1">
    <citation type="journal article" date="2007" name="Int. J. Syst. Evol. Microbiol.">
        <title>Marixanthomonas ophiurae gen. nov., sp. nov., a marine bacterium of the family Flavobacteriaceae isolated from a deep-sea brittle star.</title>
        <authorList>
            <person name="Romanenko L.A."/>
            <person name="Uchino M."/>
            <person name="Frolova G.M."/>
            <person name="Mikhailov V.V."/>
        </authorList>
    </citation>
    <scope>NUCLEOTIDE SEQUENCE [LARGE SCALE GENOMIC DNA]</scope>
    <source>
        <strain evidence="11 12">KMM 3046</strain>
    </source>
</reference>
<dbReference type="InterPro" id="IPR050482">
    <property type="entry name" value="Sensor_HK_TwoCompSys"/>
</dbReference>
<feature type="transmembrane region" description="Helical" evidence="9">
    <location>
        <begin position="16"/>
        <end position="37"/>
    </location>
</feature>
<keyword evidence="4" id="KW-0808">Transferase</keyword>
<dbReference type="PROSITE" id="PS50109">
    <property type="entry name" value="HIS_KIN"/>
    <property type="match status" value="1"/>
</dbReference>
<dbReference type="Gene3D" id="3.30.565.10">
    <property type="entry name" value="Histidine kinase-like ATPase, C-terminal domain"/>
    <property type="match status" value="1"/>
</dbReference>
<evidence type="ECO:0000313" key="11">
    <source>
        <dbReference type="EMBL" id="RFN57895.1"/>
    </source>
</evidence>
<organism evidence="11 12">
    <name type="scientific">Marixanthomonas ophiurae</name>
    <dbReference type="NCBI Taxonomy" id="387659"/>
    <lineage>
        <taxon>Bacteria</taxon>
        <taxon>Pseudomonadati</taxon>
        <taxon>Bacteroidota</taxon>
        <taxon>Flavobacteriia</taxon>
        <taxon>Flavobacteriales</taxon>
        <taxon>Flavobacteriaceae</taxon>
        <taxon>Marixanthomonas</taxon>
    </lineage>
</organism>
<evidence type="ECO:0000256" key="5">
    <source>
        <dbReference type="ARBA" id="ARBA00022741"/>
    </source>
</evidence>
<evidence type="ECO:0000256" key="1">
    <source>
        <dbReference type="ARBA" id="ARBA00000085"/>
    </source>
</evidence>
<dbReference type="Pfam" id="PF02518">
    <property type="entry name" value="HATPase_c"/>
    <property type="match status" value="1"/>
</dbReference>
<evidence type="ECO:0000256" key="8">
    <source>
        <dbReference type="ARBA" id="ARBA00023012"/>
    </source>
</evidence>
<dbReference type="PANTHER" id="PTHR24421">
    <property type="entry name" value="NITRATE/NITRITE SENSOR PROTEIN NARX-RELATED"/>
    <property type="match status" value="1"/>
</dbReference>
<dbReference type="Pfam" id="PF07730">
    <property type="entry name" value="HisKA_3"/>
    <property type="match status" value="1"/>
</dbReference>
<keyword evidence="8" id="KW-0902">Two-component regulatory system</keyword>
<dbReference type="Proteomes" id="UP000261082">
    <property type="component" value="Unassembled WGS sequence"/>
</dbReference>
<dbReference type="AlphaFoldDB" id="A0A3E1Q6Y1"/>
<keyword evidence="12" id="KW-1185">Reference proteome</keyword>
<keyword evidence="7" id="KW-0067">ATP-binding</keyword>
<sequence length="272" mass="30464">MVEELLFQEDYQIVDLILIAIALLVAMAIAIILFFYFSRKRIIKSELEKANLKIANQKEIIQTTIITQEEERKRIAQDLHDAISSKLNIVSLNANMLSLKDISSEETNKIANSILKVTGNVLESSRKIAHDLLPPTLDKFGLEAALEELCEEVADTNSFEVSCDLVYEAHFLNKDKELHVFRIVQELFNNSIKYSEATNLTLKTEMEGKQLLLHYFDNGKGFDVLTAKKAKGLGMSGIENRVAILNATHTIISSPNNGISVTLALNPSKDEN</sequence>
<dbReference type="CDD" id="cd16917">
    <property type="entry name" value="HATPase_UhpB-NarQ-NarX-like"/>
    <property type="match status" value="1"/>
</dbReference>
<dbReference type="EC" id="2.7.13.3" evidence="2"/>
<keyword evidence="9" id="KW-0812">Transmembrane</keyword>
<evidence type="ECO:0000256" key="2">
    <source>
        <dbReference type="ARBA" id="ARBA00012438"/>
    </source>
</evidence>
<evidence type="ECO:0000259" key="10">
    <source>
        <dbReference type="PROSITE" id="PS50109"/>
    </source>
</evidence>
<accession>A0A3E1Q6Y1</accession>
<evidence type="ECO:0000256" key="7">
    <source>
        <dbReference type="ARBA" id="ARBA00022840"/>
    </source>
</evidence>
<evidence type="ECO:0000256" key="6">
    <source>
        <dbReference type="ARBA" id="ARBA00022777"/>
    </source>
</evidence>
<comment type="caution">
    <text evidence="11">The sequence shown here is derived from an EMBL/GenBank/DDBJ whole genome shotgun (WGS) entry which is preliminary data.</text>
</comment>
<dbReference type="InterPro" id="IPR005467">
    <property type="entry name" value="His_kinase_dom"/>
</dbReference>
<comment type="catalytic activity">
    <reaction evidence="1">
        <text>ATP + protein L-histidine = ADP + protein N-phospho-L-histidine.</text>
        <dbReference type="EC" id="2.7.13.3"/>
    </reaction>
</comment>
<dbReference type="GO" id="GO:0005524">
    <property type="term" value="F:ATP binding"/>
    <property type="evidence" value="ECO:0007669"/>
    <property type="project" value="UniProtKB-KW"/>
</dbReference>
<dbReference type="InterPro" id="IPR036890">
    <property type="entry name" value="HATPase_C_sf"/>
</dbReference>
<dbReference type="InterPro" id="IPR003594">
    <property type="entry name" value="HATPase_dom"/>
</dbReference>
<dbReference type="RefSeq" id="WP_117159844.1">
    <property type="nucleotide sequence ID" value="NZ_QVID01000002.1"/>
</dbReference>
<keyword evidence="9" id="KW-0472">Membrane</keyword>
<name>A0A3E1Q6Y1_9FLAO</name>
<dbReference type="OrthoDB" id="9778366at2"/>